<protein>
    <recommendedName>
        <fullName evidence="3">Sulfotransferase</fullName>
    </recommendedName>
</protein>
<evidence type="ECO:0000313" key="2">
    <source>
        <dbReference type="Proteomes" id="UP001144205"/>
    </source>
</evidence>
<dbReference type="EMBL" id="BROH01000010">
    <property type="protein sequence ID" value="GKY89233.1"/>
    <property type="molecule type" value="Genomic_DNA"/>
</dbReference>
<comment type="caution">
    <text evidence="1">The sequence shown here is derived from an EMBL/GenBank/DDBJ whole genome shotgun (WGS) entry which is preliminary data.</text>
</comment>
<reference evidence="1" key="1">
    <citation type="journal article" date="2023" name="Int. J. Syst. Evol. Microbiol.">
        <title>Sinisalibacter aestuarii sp. nov., isolated from estuarine sediment of the Arakawa River.</title>
        <authorList>
            <person name="Arafat S.T."/>
            <person name="Hirano S."/>
            <person name="Sato A."/>
            <person name="Takeuchi K."/>
            <person name="Yasuda T."/>
            <person name="Terahara T."/>
            <person name="Hamada M."/>
            <person name="Kobayashi T."/>
        </authorList>
    </citation>
    <scope>NUCLEOTIDE SEQUENCE</scope>
    <source>
        <strain evidence="1">B-399</strain>
    </source>
</reference>
<dbReference type="RefSeq" id="WP_281843263.1">
    <property type="nucleotide sequence ID" value="NZ_BROH01000010.1"/>
</dbReference>
<dbReference type="Pfam" id="PF13469">
    <property type="entry name" value="Sulfotransfer_3"/>
    <property type="match status" value="1"/>
</dbReference>
<proteinExistence type="predicted"/>
<accession>A0ABQ5LWV3</accession>
<keyword evidence="2" id="KW-1185">Reference proteome</keyword>
<dbReference type="Gene3D" id="3.40.50.300">
    <property type="entry name" value="P-loop containing nucleotide triphosphate hydrolases"/>
    <property type="match status" value="1"/>
</dbReference>
<dbReference type="SUPFAM" id="SSF52540">
    <property type="entry name" value="P-loop containing nucleoside triphosphate hydrolases"/>
    <property type="match status" value="1"/>
</dbReference>
<dbReference type="Proteomes" id="UP001144205">
    <property type="component" value="Unassembled WGS sequence"/>
</dbReference>
<organism evidence="1 2">
    <name type="scientific">Sinisalibacter aestuarii</name>
    <dbReference type="NCBI Taxonomy" id="2949426"/>
    <lineage>
        <taxon>Bacteria</taxon>
        <taxon>Pseudomonadati</taxon>
        <taxon>Pseudomonadota</taxon>
        <taxon>Alphaproteobacteria</taxon>
        <taxon>Rhodobacterales</taxon>
        <taxon>Roseobacteraceae</taxon>
        <taxon>Sinisalibacter</taxon>
    </lineage>
</organism>
<evidence type="ECO:0000313" key="1">
    <source>
        <dbReference type="EMBL" id="GKY89233.1"/>
    </source>
</evidence>
<gene>
    <name evidence="1" type="ORF">STA1M1_31020</name>
</gene>
<sequence length="335" mass="38539">MIERLVLIPPVRKLSSALFHYRSNAWRWSTAFRNGREVKIDRPIFLLGTQNGGLTLLSRILHRHPNAISVSGDHRYWAGEDEAQNALSEILPEDFGWRRVDLPAFPSTNHGWVYGTDAFLPYYRRRASEVDPAVAMRYRRILQGIIRQHGGDRSVRLIDKSQTLTVRVGAVQKALSESTPRFVLISRNPWAVIWSQATRNGVVRRLNLPVEDKVRLCAEHWSNSMRAALEDADADPGIRLRHWRFEALLDNPEQIVSEICNFCGLEYAHGILPAKKDRIHLGARYDAYNKRKWYPLRPDVNTQYLSEVSNEALKIVTKHCGELAERMGYEVPQPK</sequence>
<name>A0ABQ5LWV3_9RHOB</name>
<dbReference type="InterPro" id="IPR027417">
    <property type="entry name" value="P-loop_NTPase"/>
</dbReference>
<evidence type="ECO:0008006" key="3">
    <source>
        <dbReference type="Google" id="ProtNLM"/>
    </source>
</evidence>